<gene>
    <name evidence="9" type="ORF">DIABBA_LOCUS5584</name>
</gene>
<evidence type="ECO:0000256" key="2">
    <source>
        <dbReference type="ARBA" id="ARBA00011207"/>
    </source>
</evidence>
<reference evidence="9" key="1">
    <citation type="submission" date="2022-01" db="EMBL/GenBank/DDBJ databases">
        <authorList>
            <person name="King R."/>
        </authorList>
    </citation>
    <scope>NUCLEOTIDE SEQUENCE</scope>
</reference>
<dbReference type="Gene3D" id="1.10.100.10">
    <property type="entry name" value="Insulin-like"/>
    <property type="match status" value="1"/>
</dbReference>
<dbReference type="Proteomes" id="UP001153709">
    <property type="component" value="Chromosome 3"/>
</dbReference>
<organism evidence="9 10">
    <name type="scientific">Diabrotica balteata</name>
    <name type="common">Banded cucumber beetle</name>
    <dbReference type="NCBI Taxonomy" id="107213"/>
    <lineage>
        <taxon>Eukaryota</taxon>
        <taxon>Metazoa</taxon>
        <taxon>Ecdysozoa</taxon>
        <taxon>Arthropoda</taxon>
        <taxon>Hexapoda</taxon>
        <taxon>Insecta</taxon>
        <taxon>Pterygota</taxon>
        <taxon>Neoptera</taxon>
        <taxon>Endopterygota</taxon>
        <taxon>Coleoptera</taxon>
        <taxon>Polyphaga</taxon>
        <taxon>Cucujiformia</taxon>
        <taxon>Chrysomeloidea</taxon>
        <taxon>Chrysomelidae</taxon>
        <taxon>Galerucinae</taxon>
        <taxon>Diabroticina</taxon>
        <taxon>Diabroticites</taxon>
        <taxon>Diabrotica</taxon>
    </lineage>
</organism>
<dbReference type="PIRSF" id="PIRSF018431">
    <property type="entry name" value="Molluscan_insulin_rel_peptide"/>
    <property type="match status" value="1"/>
</dbReference>
<evidence type="ECO:0000256" key="6">
    <source>
        <dbReference type="RuleBase" id="RU000406"/>
    </source>
</evidence>
<dbReference type="PANTHER" id="PTHR13647:SF4">
    <property type="entry name" value="INSULIN-LIKE PEPTIDE 1-RELATED"/>
    <property type="match status" value="1"/>
</dbReference>
<keyword evidence="7" id="KW-1133">Transmembrane helix</keyword>
<comment type="similarity">
    <text evidence="1 6">Belongs to the insulin family.</text>
</comment>
<dbReference type="InterPro" id="IPR022353">
    <property type="entry name" value="Insulin_CS"/>
</dbReference>
<comment type="subunit">
    <text evidence="2">Heterodimer of a B chain and an A chain linked by two disulfide bonds.</text>
</comment>
<name>A0A9N9SWW7_DIABA</name>
<dbReference type="CDD" id="cd04366">
    <property type="entry name" value="IlGF_insulin_bombyxin_like"/>
    <property type="match status" value="1"/>
</dbReference>
<dbReference type="InterPro" id="IPR022352">
    <property type="entry name" value="Ins/IGF/rlx"/>
</dbReference>
<evidence type="ECO:0000256" key="4">
    <source>
        <dbReference type="ARBA" id="ARBA00022729"/>
    </source>
</evidence>
<dbReference type="AlphaFoldDB" id="A0A9N9SWW7"/>
<comment type="subcellular location">
    <subcellularLocation>
        <location evidence="6">Secreted</location>
    </subcellularLocation>
</comment>
<protein>
    <recommendedName>
        <fullName evidence="8">Insulin-like domain-containing protein</fullName>
    </recommendedName>
</protein>
<keyword evidence="7" id="KW-0472">Membrane</keyword>
<feature type="transmembrane region" description="Helical" evidence="7">
    <location>
        <begin position="6"/>
        <end position="24"/>
    </location>
</feature>
<sequence>MHLQYTLIFIFINLYCFTCSPYYANNLSKRAATYCGKQLSSMMNLVCHGRYYDPKHPNKRSTDNDLMNMESDFINTIDSDYSDNDLLYPYLSKDSVLSLLPNKIRKSDGGIVRECCYNPCTVDTMREYCN</sequence>
<keyword evidence="4" id="KW-0732">Signal</keyword>
<dbReference type="GO" id="GO:0005576">
    <property type="term" value="C:extracellular region"/>
    <property type="evidence" value="ECO:0007669"/>
    <property type="project" value="UniProtKB-SubCell"/>
</dbReference>
<dbReference type="PRINTS" id="PR00276">
    <property type="entry name" value="INSULINFAMLY"/>
</dbReference>
<dbReference type="OrthoDB" id="6330326at2759"/>
<evidence type="ECO:0000256" key="5">
    <source>
        <dbReference type="ARBA" id="ARBA00023157"/>
    </source>
</evidence>
<dbReference type="PROSITE" id="PS00262">
    <property type="entry name" value="INSULIN"/>
    <property type="match status" value="1"/>
</dbReference>
<evidence type="ECO:0000313" key="9">
    <source>
        <dbReference type="EMBL" id="CAG9832048.1"/>
    </source>
</evidence>
<dbReference type="Pfam" id="PF00049">
    <property type="entry name" value="Insulin"/>
    <property type="match status" value="1"/>
</dbReference>
<dbReference type="PANTHER" id="PTHR13647">
    <property type="entry name" value="INSULIN-LIKE PEPTIDE 2-RELATED"/>
    <property type="match status" value="1"/>
</dbReference>
<feature type="domain" description="Insulin-like" evidence="8">
    <location>
        <begin position="32"/>
        <end position="129"/>
    </location>
</feature>
<dbReference type="InterPro" id="IPR036438">
    <property type="entry name" value="Insulin-like_sf"/>
</dbReference>
<dbReference type="GO" id="GO:0005179">
    <property type="term" value="F:hormone activity"/>
    <property type="evidence" value="ECO:0007669"/>
    <property type="project" value="InterPro"/>
</dbReference>
<keyword evidence="7" id="KW-0812">Transmembrane</keyword>
<evidence type="ECO:0000313" key="10">
    <source>
        <dbReference type="Proteomes" id="UP001153709"/>
    </source>
</evidence>
<keyword evidence="5" id="KW-1015">Disulfide bond</keyword>
<keyword evidence="3" id="KW-0165">Cleavage on pair of basic residues</keyword>
<accession>A0A9N9SWW7</accession>
<keyword evidence="6" id="KW-0964">Secreted</keyword>
<evidence type="ECO:0000259" key="8">
    <source>
        <dbReference type="SMART" id="SM00078"/>
    </source>
</evidence>
<evidence type="ECO:0000256" key="7">
    <source>
        <dbReference type="SAM" id="Phobius"/>
    </source>
</evidence>
<dbReference type="SUPFAM" id="SSF56994">
    <property type="entry name" value="Insulin-like"/>
    <property type="match status" value="1"/>
</dbReference>
<dbReference type="EMBL" id="OU898278">
    <property type="protein sequence ID" value="CAG9832048.1"/>
    <property type="molecule type" value="Genomic_DNA"/>
</dbReference>
<proteinExistence type="inferred from homology"/>
<dbReference type="InterPro" id="IPR016179">
    <property type="entry name" value="Insulin-like"/>
</dbReference>
<dbReference type="SMART" id="SM00078">
    <property type="entry name" value="IlGF"/>
    <property type="match status" value="1"/>
</dbReference>
<evidence type="ECO:0000256" key="1">
    <source>
        <dbReference type="ARBA" id="ARBA00009034"/>
    </source>
</evidence>
<evidence type="ECO:0000256" key="3">
    <source>
        <dbReference type="ARBA" id="ARBA00022685"/>
    </source>
</evidence>
<keyword evidence="10" id="KW-1185">Reference proteome</keyword>